<organism evidence="1 2">
    <name type="scientific">Sunxiuqinia elliptica</name>
    <dbReference type="NCBI Taxonomy" id="655355"/>
    <lineage>
        <taxon>Bacteria</taxon>
        <taxon>Pseudomonadati</taxon>
        <taxon>Bacteroidota</taxon>
        <taxon>Bacteroidia</taxon>
        <taxon>Marinilabiliales</taxon>
        <taxon>Prolixibacteraceae</taxon>
        <taxon>Sunxiuqinia</taxon>
    </lineage>
</organism>
<accession>A0A4R6GUH6</accession>
<comment type="caution">
    <text evidence="1">The sequence shown here is derived from an EMBL/GenBank/DDBJ whole genome shotgun (WGS) entry which is preliminary data.</text>
</comment>
<evidence type="ECO:0000313" key="2">
    <source>
        <dbReference type="Proteomes" id="UP000294848"/>
    </source>
</evidence>
<dbReference type="Proteomes" id="UP000294848">
    <property type="component" value="Unassembled WGS sequence"/>
</dbReference>
<proteinExistence type="predicted"/>
<sequence>MGESIELVEGPSWLGDSKIKGFKISIVPRWRKSVICALSIKSNNFLILSARHGLQNHASKRLTNSGRQQ</sequence>
<evidence type="ECO:0000313" key="1">
    <source>
        <dbReference type="EMBL" id="TDN98887.1"/>
    </source>
</evidence>
<dbReference type="EMBL" id="SNWI01000007">
    <property type="protein sequence ID" value="TDN98887.1"/>
    <property type="molecule type" value="Genomic_DNA"/>
</dbReference>
<dbReference type="AlphaFoldDB" id="A0A4R6GUH6"/>
<reference evidence="1 2" key="1">
    <citation type="submission" date="2019-03" db="EMBL/GenBank/DDBJ databases">
        <title>Freshwater and sediment microbial communities from various areas in North America, analyzing microbe dynamics in response to fracking.</title>
        <authorList>
            <person name="Lamendella R."/>
        </authorList>
    </citation>
    <scope>NUCLEOTIDE SEQUENCE [LARGE SCALE GENOMIC DNA]</scope>
    <source>
        <strain evidence="1 2">114D</strain>
    </source>
</reference>
<protein>
    <submittedName>
        <fullName evidence="1">Uncharacterized protein</fullName>
    </submittedName>
</protein>
<name>A0A4R6GUH6_9BACT</name>
<gene>
    <name evidence="1" type="ORF">DET52_10714</name>
</gene>